<sequence length="948" mass="105792">MSQSIRAILFDLDGVITDTAEFHYQAWQALADAEGIPFDRKANEKLRGVSRRESLRLLLNGRTISPEQEEAWLERKNRHYQQLLQQLTPNDLLPGVPALLEEIRTAGLKMAIVSASHNTPIVLDRLQIAERFDVVIAGPEADAAPGRNRPKPAPDLFLLAAERLGVPPWQCLVVEDAESGVEGARKAGMVTVGVGPHERVGAADLAFPSLDGVTLAQLLYAATWSVAEPGFDPAQQRRWESTLTIGNGRLGVRGSLEERFPGDQPSTLIHGLWDDAPIVYTELANAFDWTALDLWIDGEPFRMDRGTIQCYSRRLDLRSGELRRHLYWTTPTGATVQLSFRRVASVSEPNGAGLRLEVTPLDRPVTVRVRARIDGVVENDGLLHWRNLEQGERAGVAYLRGETRRTHKVLVEAMTVRQSGPAAPVRYHDAPYNPSFEMTQQLDVNQCWGIEKLVAIYTDRDTAEPLAAALAKALELGEAGYAGLYASARAALGEFWAESDVVIEGDDAAQRGVRHGLYQLRIAAAQDERVSIAAKSLSGFGYRGHVFWDTETFILPFFIYTQPQLARNLLMYRWHTIGGARKKARDNGYQGAQYPWESAETGEEVTPRWVPGPKGEELIRIWCGDIELHITADIAYAIHQYWRVTGDDVFMAGPGAQIILEGACFWESRVEPDRPAPGQYSISDVIGPDEYHEHVNNNAFTNAMVRWHLRTAVELLDWLHRHAPTRAAHLEKALELSQERLARWRHIADNLVLLRNPNTGLIEQFEGFFQLKEVDWSAFANRTRSMQALLGIEGANAHQVLKQPDVLLLFALLPESFGQKDLRVNWDYYCPRTDHTYGSSLGPAIHAWLAARLGMPEEAYTHFMRAALVDIEDVRGNTNEGIHAASAGGVWQALVFGFAGVHWTESGDLVAAPQLPPHWKRLAFAVQARGKRFTFDLRQSESVATAPP</sequence>
<dbReference type="CDD" id="cd02598">
    <property type="entry name" value="HAD_BPGM"/>
    <property type="match status" value="1"/>
</dbReference>
<dbReference type="GO" id="GO:0004553">
    <property type="term" value="F:hydrolase activity, hydrolyzing O-glycosyl compounds"/>
    <property type="evidence" value="ECO:0007669"/>
    <property type="project" value="TreeGrafter"/>
</dbReference>
<evidence type="ECO:0000256" key="4">
    <source>
        <dbReference type="PIRSR" id="PIRSR610972-3"/>
    </source>
</evidence>
<dbReference type="InterPro" id="IPR005194">
    <property type="entry name" value="Glyco_hydro_65_C"/>
</dbReference>
<feature type="site" description="Important for catalytic activity and assists the phosphoryl transfer reaction to Asp8 by balancing charge and orienting the reacting groups" evidence="5">
    <location>
        <position position="151"/>
    </location>
</feature>
<feature type="binding site" evidence="3">
    <location>
        <position position="54"/>
    </location>
    <ligand>
        <name>substrate</name>
    </ligand>
</feature>
<feature type="binding site" evidence="4">
    <location>
        <position position="175"/>
    </location>
    <ligand>
        <name>Mg(2+)</name>
        <dbReference type="ChEBI" id="CHEBI:18420"/>
    </ligand>
</feature>
<dbReference type="Gene3D" id="2.70.98.40">
    <property type="entry name" value="Glycoside hydrolase, family 65, N-terminal domain"/>
    <property type="match status" value="1"/>
</dbReference>
<dbReference type="GO" id="GO:0000287">
    <property type="term" value="F:magnesium ion binding"/>
    <property type="evidence" value="ECO:0007669"/>
    <property type="project" value="InterPro"/>
</dbReference>
<evidence type="ECO:0000313" key="9">
    <source>
        <dbReference type="EMBL" id="HDX31128.1"/>
    </source>
</evidence>
<dbReference type="Gene3D" id="1.10.150.240">
    <property type="entry name" value="Putative phosphatase, domain 2"/>
    <property type="match status" value="1"/>
</dbReference>
<feature type="binding site" evidence="4">
    <location>
        <position position="176"/>
    </location>
    <ligand>
        <name>Mg(2+)</name>
        <dbReference type="ChEBI" id="CHEBI:18420"/>
    </ligand>
</feature>
<feature type="binding site" evidence="4">
    <location>
        <position position="11"/>
    </location>
    <ligand>
        <name>Mg(2+)</name>
        <dbReference type="ChEBI" id="CHEBI:18420"/>
    </ligand>
</feature>
<dbReference type="InterPro" id="IPR037018">
    <property type="entry name" value="GH65_N"/>
</dbReference>
<dbReference type="GO" id="GO:0016757">
    <property type="term" value="F:glycosyltransferase activity"/>
    <property type="evidence" value="ECO:0007669"/>
    <property type="project" value="UniProtKB-ARBA"/>
</dbReference>
<dbReference type="InterPro" id="IPR036412">
    <property type="entry name" value="HAD-like_sf"/>
</dbReference>
<dbReference type="InterPro" id="IPR005196">
    <property type="entry name" value="Glyco_hydro_65_N"/>
</dbReference>
<comment type="similarity">
    <text evidence="1">Belongs to the HAD-like hydrolase superfamily. CbbY/CbbZ/Gph/YieH family.</text>
</comment>
<dbReference type="EC" id="5.4.2.6" evidence="9"/>
<dbReference type="Pfam" id="PF03632">
    <property type="entry name" value="Glyco_hydro_65m"/>
    <property type="match status" value="1"/>
</dbReference>
<dbReference type="InterPro" id="IPR023214">
    <property type="entry name" value="HAD_sf"/>
</dbReference>
<keyword evidence="4" id="KW-0460">Magnesium</keyword>
<dbReference type="Pfam" id="PF03636">
    <property type="entry name" value="Glyco_hydro_65N"/>
    <property type="match status" value="1"/>
</dbReference>
<feature type="domain" description="Glycoside hydrolase family 65 C-terminal" evidence="7">
    <location>
        <begin position="906"/>
        <end position="942"/>
    </location>
</feature>
<proteinExistence type="inferred from homology"/>
<evidence type="ECO:0000256" key="5">
    <source>
        <dbReference type="PIRSR" id="PIRSR610972-4"/>
    </source>
</evidence>
<feature type="binding site" evidence="4">
    <location>
        <position position="13"/>
    </location>
    <ligand>
        <name>Mg(2+)</name>
        <dbReference type="ChEBI" id="CHEBI:18420"/>
    </ligand>
</feature>
<feature type="active site" description="Nucleophile" evidence="2">
    <location>
        <position position="11"/>
    </location>
</feature>
<organism evidence="9">
    <name type="scientific">Caldilinea aerophila</name>
    <dbReference type="NCBI Taxonomy" id="133453"/>
    <lineage>
        <taxon>Bacteria</taxon>
        <taxon>Bacillati</taxon>
        <taxon>Chloroflexota</taxon>
        <taxon>Caldilineae</taxon>
        <taxon>Caldilineales</taxon>
        <taxon>Caldilineaceae</taxon>
        <taxon>Caldilinea</taxon>
    </lineage>
</organism>
<comment type="caution">
    <text evidence="9">The sequence shown here is derived from an EMBL/GenBank/DDBJ whole genome shotgun (WGS) entry which is preliminary data.</text>
</comment>
<dbReference type="InterPro" id="IPR011013">
    <property type="entry name" value="Gal_mutarotase_sf_dom"/>
</dbReference>
<dbReference type="InterPro" id="IPR023198">
    <property type="entry name" value="PGP-like_dom2"/>
</dbReference>
<evidence type="ECO:0000259" key="7">
    <source>
        <dbReference type="Pfam" id="PF03633"/>
    </source>
</evidence>
<dbReference type="Gene3D" id="3.40.50.1000">
    <property type="entry name" value="HAD superfamily/HAD-like"/>
    <property type="match status" value="1"/>
</dbReference>
<dbReference type="AlphaFoldDB" id="A0A7C1JW64"/>
<dbReference type="GO" id="GO:0008801">
    <property type="term" value="F:beta-phosphoglucomutase activity"/>
    <property type="evidence" value="ECO:0007669"/>
    <property type="project" value="UniProtKB-EC"/>
</dbReference>
<keyword evidence="9" id="KW-0413">Isomerase</keyword>
<feature type="binding site" evidence="3">
    <location>
        <position position="76"/>
    </location>
    <ligand>
        <name>substrate</name>
    </ligand>
</feature>
<dbReference type="SFLD" id="SFLDS00003">
    <property type="entry name" value="Haloacid_Dehalogenase"/>
    <property type="match status" value="1"/>
</dbReference>
<feature type="domain" description="Glycoside hydrolase family 65 central catalytic" evidence="6">
    <location>
        <begin position="515"/>
        <end position="892"/>
    </location>
</feature>
<dbReference type="InterPro" id="IPR010976">
    <property type="entry name" value="B-phosphoglucomutase_hydrolase"/>
</dbReference>
<feature type="binding site" evidence="3">
    <location>
        <position position="27"/>
    </location>
    <ligand>
        <name>substrate</name>
    </ligand>
</feature>
<dbReference type="GO" id="GO:0005975">
    <property type="term" value="P:carbohydrate metabolic process"/>
    <property type="evidence" value="ECO:0007669"/>
    <property type="project" value="InterPro"/>
</dbReference>
<reference evidence="9" key="1">
    <citation type="journal article" date="2020" name="mSystems">
        <title>Genome- and Community-Level Interaction Insights into Carbon Utilization and Element Cycling Functions of Hydrothermarchaeota in Hydrothermal Sediment.</title>
        <authorList>
            <person name="Zhou Z."/>
            <person name="Liu Y."/>
            <person name="Xu W."/>
            <person name="Pan J."/>
            <person name="Luo Z.H."/>
            <person name="Li M."/>
        </authorList>
    </citation>
    <scope>NUCLEOTIDE SEQUENCE [LARGE SCALE GENOMIC DNA]</scope>
    <source>
        <strain evidence="9">SpSt-289</strain>
    </source>
</reference>
<dbReference type="GO" id="GO:0030246">
    <property type="term" value="F:carbohydrate binding"/>
    <property type="evidence" value="ECO:0007669"/>
    <property type="project" value="InterPro"/>
</dbReference>
<evidence type="ECO:0000259" key="6">
    <source>
        <dbReference type="Pfam" id="PF03632"/>
    </source>
</evidence>
<feature type="binding site" evidence="3">
    <location>
        <begin position="11"/>
        <end position="13"/>
    </location>
    <ligand>
        <name>substrate</name>
    </ligand>
</feature>
<dbReference type="InterPro" id="IPR005195">
    <property type="entry name" value="Glyco_hydro_65_M"/>
</dbReference>
<accession>A0A7C1JW64</accession>
<gene>
    <name evidence="9" type="primary">pgmB</name>
    <name evidence="9" type="ORF">ENQ20_06485</name>
</gene>
<dbReference type="EMBL" id="DSMG01000074">
    <property type="protein sequence ID" value="HDX31128.1"/>
    <property type="molecule type" value="Genomic_DNA"/>
</dbReference>
<dbReference type="SUPFAM" id="SSF48208">
    <property type="entry name" value="Six-hairpin glycosidases"/>
    <property type="match status" value="1"/>
</dbReference>
<dbReference type="Gene3D" id="2.60.420.10">
    <property type="entry name" value="Maltose phosphorylase, domain 3"/>
    <property type="match status" value="1"/>
</dbReference>
<dbReference type="NCBIfam" id="TIGR01509">
    <property type="entry name" value="HAD-SF-IA-v3"/>
    <property type="match status" value="1"/>
</dbReference>
<name>A0A7C1JW64_9CHLR</name>
<dbReference type="PANTHER" id="PTHR11051:SF8">
    <property type="entry name" value="PROTEIN-GLUCOSYLGALACTOSYLHYDROXYLYSINE GLUCOSIDASE"/>
    <property type="match status" value="1"/>
</dbReference>
<dbReference type="PANTHER" id="PTHR11051">
    <property type="entry name" value="GLYCOSYL HYDROLASE-RELATED"/>
    <property type="match status" value="1"/>
</dbReference>
<dbReference type="Gene3D" id="1.50.10.10">
    <property type="match status" value="1"/>
</dbReference>
<evidence type="ECO:0000256" key="1">
    <source>
        <dbReference type="ARBA" id="ARBA00006171"/>
    </source>
</evidence>
<dbReference type="Pfam" id="PF03633">
    <property type="entry name" value="Glyco_hydro_65C"/>
    <property type="match status" value="1"/>
</dbReference>
<comment type="cofactor">
    <cofactor evidence="4">
        <name>Mg(2+)</name>
        <dbReference type="ChEBI" id="CHEBI:18420"/>
    </cofactor>
    <text evidence="4">Binds 2 magnesium ions per subunit.</text>
</comment>
<dbReference type="SFLD" id="SFLDG01135">
    <property type="entry name" value="C1.5.6:_HAD__Beta-PGM__Phospha"/>
    <property type="match status" value="1"/>
</dbReference>
<evidence type="ECO:0000256" key="2">
    <source>
        <dbReference type="PIRSR" id="PIRSR610972-1"/>
    </source>
</evidence>
<dbReference type="InterPro" id="IPR012341">
    <property type="entry name" value="6hp_glycosidase-like_sf"/>
</dbReference>
<keyword evidence="4" id="KW-0479">Metal-binding</keyword>
<dbReference type="Pfam" id="PF00702">
    <property type="entry name" value="Hydrolase"/>
    <property type="match status" value="1"/>
</dbReference>
<protein>
    <submittedName>
        <fullName evidence="9">Beta-phosphoglucomutase</fullName>
        <ecNumber evidence="9">5.4.2.6</ecNumber>
    </submittedName>
</protein>
<feature type="active site" description="Proton donor/acceptor" evidence="2">
    <location>
        <position position="13"/>
    </location>
</feature>
<dbReference type="SUPFAM" id="SSF56784">
    <property type="entry name" value="HAD-like"/>
    <property type="match status" value="1"/>
</dbReference>
<evidence type="ECO:0000259" key="8">
    <source>
        <dbReference type="Pfam" id="PF03636"/>
    </source>
</evidence>
<evidence type="ECO:0000256" key="3">
    <source>
        <dbReference type="PIRSR" id="PIRSR610972-2"/>
    </source>
</evidence>
<dbReference type="PRINTS" id="PR00413">
    <property type="entry name" value="HADHALOGNASE"/>
</dbReference>
<dbReference type="InterPro" id="IPR006439">
    <property type="entry name" value="HAD-SF_hydro_IA"/>
</dbReference>
<dbReference type="NCBIfam" id="TIGR01990">
    <property type="entry name" value="bPGM"/>
    <property type="match status" value="1"/>
</dbReference>
<dbReference type="NCBIfam" id="TIGR02009">
    <property type="entry name" value="PGMB-YQAB-SF"/>
    <property type="match status" value="1"/>
</dbReference>
<feature type="binding site" evidence="3">
    <location>
        <begin position="114"/>
        <end position="118"/>
    </location>
    <ligand>
        <name>substrate</name>
    </ligand>
</feature>
<dbReference type="InterPro" id="IPR008928">
    <property type="entry name" value="6-hairpin_glycosidase_sf"/>
</dbReference>
<feature type="binding site" evidence="3">
    <location>
        <begin position="46"/>
        <end position="51"/>
    </location>
    <ligand>
        <name>substrate</name>
    </ligand>
</feature>
<dbReference type="SUPFAM" id="SSF74650">
    <property type="entry name" value="Galactose mutarotase-like"/>
    <property type="match status" value="1"/>
</dbReference>
<feature type="site" description="Important for catalytic activity and assists the phosphoryl transfer reaction to Asp8 by balancing charge and orienting the reacting groups" evidence="5">
    <location>
        <position position="114"/>
    </location>
</feature>
<feature type="binding site" evidence="3">
    <location>
        <position position="151"/>
    </location>
    <ligand>
        <name>substrate</name>
    </ligand>
</feature>
<feature type="domain" description="Glycoside hydrolase family 65 N-terminal" evidence="8">
    <location>
        <begin position="228"/>
        <end position="460"/>
    </location>
</feature>
<dbReference type="SFLD" id="SFLDG01129">
    <property type="entry name" value="C1.5:_HAD__Beta-PGM__Phosphata"/>
    <property type="match status" value="1"/>
</dbReference>
<dbReference type="InterPro" id="IPR010972">
    <property type="entry name" value="Beta-PGM"/>
</dbReference>